<feature type="region of interest" description="Disordered" evidence="1">
    <location>
        <begin position="114"/>
        <end position="141"/>
    </location>
</feature>
<feature type="compositionally biased region" description="Low complexity" evidence="1">
    <location>
        <begin position="374"/>
        <end position="389"/>
    </location>
</feature>
<reference evidence="2" key="1">
    <citation type="submission" date="2020-05" db="EMBL/GenBank/DDBJ databases">
        <authorList>
            <person name="Zhu T."/>
            <person name="Keshari N."/>
            <person name="Lu X."/>
        </authorList>
    </citation>
    <scope>NUCLEOTIDE SEQUENCE</scope>
    <source>
        <strain evidence="2">NK1-22</strain>
    </source>
</reference>
<accession>A0AA97BRB3</accession>
<protein>
    <submittedName>
        <fullName evidence="2">Uncharacterized protein</fullName>
    </submittedName>
</protein>
<gene>
    <name evidence="2" type="ORF">HNI00_19950</name>
</gene>
<organism evidence="2">
    <name type="scientific">Thermoleptolyngbya oregonensis NK1-22</name>
    <dbReference type="NCBI Taxonomy" id="2547457"/>
    <lineage>
        <taxon>Bacteria</taxon>
        <taxon>Bacillati</taxon>
        <taxon>Cyanobacteriota</taxon>
        <taxon>Cyanophyceae</taxon>
        <taxon>Oculatellales</taxon>
        <taxon>Oculatellaceae</taxon>
        <taxon>Thermoleptolyngbya</taxon>
    </lineage>
</organism>
<dbReference type="AlphaFoldDB" id="A0AA97BRB3"/>
<dbReference type="KEGG" id="tog:HNI00_19950"/>
<evidence type="ECO:0000256" key="1">
    <source>
        <dbReference type="SAM" id="MobiDB-lite"/>
    </source>
</evidence>
<feature type="compositionally biased region" description="Pro residues" evidence="1">
    <location>
        <begin position="289"/>
        <end position="302"/>
    </location>
</feature>
<name>A0AA97BRB3_9CYAN</name>
<proteinExistence type="predicted"/>
<dbReference type="EMBL" id="CP053540">
    <property type="protein sequence ID" value="WOB45163.1"/>
    <property type="molecule type" value="Genomic_DNA"/>
</dbReference>
<feature type="region of interest" description="Disordered" evidence="1">
    <location>
        <begin position="225"/>
        <end position="407"/>
    </location>
</feature>
<feature type="compositionally biased region" description="Polar residues" evidence="1">
    <location>
        <begin position="158"/>
        <end position="167"/>
    </location>
</feature>
<dbReference type="RefSeq" id="WP_316788815.1">
    <property type="nucleotide sequence ID" value="NZ_CP053540.1"/>
</dbReference>
<feature type="compositionally biased region" description="Low complexity" evidence="1">
    <location>
        <begin position="130"/>
        <end position="141"/>
    </location>
</feature>
<feature type="compositionally biased region" description="Polar residues" evidence="1">
    <location>
        <begin position="274"/>
        <end position="288"/>
    </location>
</feature>
<evidence type="ECO:0000313" key="2">
    <source>
        <dbReference type="EMBL" id="WOB45163.1"/>
    </source>
</evidence>
<feature type="compositionally biased region" description="Low complexity" evidence="1">
    <location>
        <begin position="233"/>
        <end position="244"/>
    </location>
</feature>
<sequence>MPSPIRFSRTHRYSRSRARLLLRPRVWLSAAVPVLALALAWAYWQRPALLSDWLGDRPLEFGADSSGNIALPPGLFELNPTGQGRSLGDRAQIDIDNLPVLGARRFPTGTPLALEEPLVSPSDLPDALKSPSQAGSASSLPASSAIAPTDLLLLNPAPTASRSSSGSAKPDPILNTITVSPTTSSILPSPAIAPAGTVGTVGTVSSPIPGSTPSQPVLPVSPLESALQRQAGSSSPPSTVEPSPAGSSGTSPRIPATVPSGSVLQPIPGEPAQPLSQPSLTPAFSTPTLPGPYLPRTSPPPGSTGYLPPLGVQPLPTGTLGQPIGAPAPLPSGLPVPDSSISGSGISGAGAVGFPSGNSAVPPQPQFDGRDFYTAPTQPAQPPTVEAAPFSAPSRPRNGEFNTFSNP</sequence>
<feature type="region of interest" description="Disordered" evidence="1">
    <location>
        <begin position="157"/>
        <end position="176"/>
    </location>
</feature>